<feature type="compositionally biased region" description="Gly residues" evidence="10">
    <location>
        <begin position="58"/>
        <end position="67"/>
    </location>
</feature>
<dbReference type="InterPro" id="IPR003851">
    <property type="entry name" value="Znf_Dof"/>
</dbReference>
<feature type="region of interest" description="Disordered" evidence="10">
    <location>
        <begin position="1"/>
        <end position="72"/>
    </location>
</feature>
<name>A0A3S8TMD5_BOENI</name>
<dbReference type="InterPro" id="IPR045174">
    <property type="entry name" value="Dof"/>
</dbReference>
<sequence length="374" mass="39860">MVFPSVPVYQDQPNWQQQQTNHDHQHQQQAGGRIIDHNQNPHLLPPPPPPHPHPPPSGGGGGSGVGTGSIRPGSMAERARLAKIPQPETALKCPRCDSANTKFCYFNNYSLTQPRHFCKTCRRYWTRGGALRSVPVGGGCRRNKRSKGSSSSRSKSPATAATDRQAGGACSSAGNTASISPGLGPGVLGHFPPQPPMLPPHFPFLPSLQHLSADPYAGSGDIAMNFAGIPASGGGGSGSADIEFLSTGLAEQWRLHQQVFPFLGNSEPPISTTTSTTVSFYPNFGHQSGQNEHVEPRSYARPSKPLDSTDSAVKVEGNIGNNQGLNLSRNFLGVLGNHDHDHHDHQYNQSGASGNAWTDLSSFSTTNATNHNLL</sequence>
<feature type="domain" description="Dof-type" evidence="11">
    <location>
        <begin position="91"/>
        <end position="145"/>
    </location>
</feature>
<keyword evidence="6 9" id="KW-0804">Transcription</keyword>
<evidence type="ECO:0000256" key="9">
    <source>
        <dbReference type="RuleBase" id="RU369094"/>
    </source>
</evidence>
<evidence type="ECO:0000313" key="12">
    <source>
        <dbReference type="EMBL" id="AZL49134.1"/>
    </source>
</evidence>
<feature type="compositionally biased region" description="Pro residues" evidence="10">
    <location>
        <begin position="43"/>
        <end position="57"/>
    </location>
</feature>
<reference evidence="12" key="1">
    <citation type="journal article" date="2018" name="3 Biotech.">
        <title>Identification of Dof transcription factors in ramie (Boehmeria nivea L. Gaud) and their expression in response to different nitrogen treatments.</title>
        <authorList>
            <person name="Xu X."/>
            <person name="Li F."/>
            <person name="Wang Y."/>
            <person name="Tang S."/>
            <person name="Dai Q."/>
            <person name="Zhu S."/>
            <person name="Liu T."/>
        </authorList>
    </citation>
    <scope>NUCLEOTIDE SEQUENCE</scope>
</reference>
<keyword evidence="4 9" id="KW-0805">Transcription regulation</keyword>
<evidence type="ECO:0000256" key="8">
    <source>
        <dbReference type="PROSITE-ProRule" id="PRU00071"/>
    </source>
</evidence>
<dbReference type="GO" id="GO:0008270">
    <property type="term" value="F:zinc ion binding"/>
    <property type="evidence" value="ECO:0007669"/>
    <property type="project" value="UniProtKB-KW"/>
</dbReference>
<dbReference type="Pfam" id="PF02701">
    <property type="entry name" value="Zn_ribbon_Dof"/>
    <property type="match status" value="1"/>
</dbReference>
<evidence type="ECO:0000256" key="7">
    <source>
        <dbReference type="ARBA" id="ARBA00023242"/>
    </source>
</evidence>
<keyword evidence="2 8" id="KW-0863">Zinc-finger</keyword>
<evidence type="ECO:0000256" key="3">
    <source>
        <dbReference type="ARBA" id="ARBA00022833"/>
    </source>
</evidence>
<comment type="function">
    <text evidence="9">Transcription factor that binds specifically to a 5'-AA[AG]G-3' consensus core sequence.</text>
</comment>
<feature type="region of interest" description="Disordered" evidence="10">
    <location>
        <begin position="135"/>
        <end position="175"/>
    </location>
</feature>
<dbReference type="AlphaFoldDB" id="A0A3S8TMD5"/>
<feature type="compositionally biased region" description="Low complexity" evidence="10">
    <location>
        <begin position="10"/>
        <end position="20"/>
    </location>
</feature>
<feature type="region of interest" description="Disordered" evidence="10">
    <location>
        <begin position="286"/>
        <end position="309"/>
    </location>
</feature>
<organism evidence="12">
    <name type="scientific">Boehmeria nivea</name>
    <name type="common">Chinese grass</name>
    <name type="synonym">Urtica nivea</name>
    <dbReference type="NCBI Taxonomy" id="83906"/>
    <lineage>
        <taxon>Eukaryota</taxon>
        <taxon>Viridiplantae</taxon>
        <taxon>Streptophyta</taxon>
        <taxon>Embryophyta</taxon>
        <taxon>Tracheophyta</taxon>
        <taxon>Spermatophyta</taxon>
        <taxon>Magnoliopsida</taxon>
        <taxon>eudicotyledons</taxon>
        <taxon>Gunneridae</taxon>
        <taxon>Pentapetalae</taxon>
        <taxon>rosids</taxon>
        <taxon>fabids</taxon>
        <taxon>Rosales</taxon>
        <taxon>Urticaceae</taxon>
        <taxon>Boehmeria</taxon>
    </lineage>
</organism>
<protein>
    <recommendedName>
        <fullName evidence="9">Dof zinc finger protein</fullName>
    </recommendedName>
</protein>
<comment type="subcellular location">
    <subcellularLocation>
        <location evidence="8 9">Nucleus</location>
    </subcellularLocation>
</comment>
<evidence type="ECO:0000259" key="11">
    <source>
        <dbReference type="PROSITE" id="PS50884"/>
    </source>
</evidence>
<evidence type="ECO:0000256" key="5">
    <source>
        <dbReference type="ARBA" id="ARBA00023125"/>
    </source>
</evidence>
<keyword evidence="1 9" id="KW-0479">Metal-binding</keyword>
<keyword evidence="3 9" id="KW-0862">Zinc</keyword>
<dbReference type="PANTHER" id="PTHR31992:SF351">
    <property type="entry name" value="DOF ZINC FINGER PROTEIN"/>
    <property type="match status" value="1"/>
</dbReference>
<dbReference type="PANTHER" id="PTHR31992">
    <property type="entry name" value="DOF ZINC FINGER PROTEIN DOF1.4-RELATED"/>
    <property type="match status" value="1"/>
</dbReference>
<proteinExistence type="predicted"/>
<evidence type="ECO:0000256" key="1">
    <source>
        <dbReference type="ARBA" id="ARBA00022723"/>
    </source>
</evidence>
<evidence type="ECO:0000256" key="2">
    <source>
        <dbReference type="ARBA" id="ARBA00022771"/>
    </source>
</evidence>
<dbReference type="PROSITE" id="PS50884">
    <property type="entry name" value="ZF_DOF_2"/>
    <property type="match status" value="1"/>
</dbReference>
<accession>A0A3S8TMD5</accession>
<dbReference type="PROSITE" id="PS01361">
    <property type="entry name" value="ZF_DOF_1"/>
    <property type="match status" value="1"/>
</dbReference>
<keyword evidence="7 8" id="KW-0539">Nucleus</keyword>
<dbReference type="GO" id="GO:0003677">
    <property type="term" value="F:DNA binding"/>
    <property type="evidence" value="ECO:0007669"/>
    <property type="project" value="UniProtKB-UniRule"/>
</dbReference>
<evidence type="ECO:0000256" key="6">
    <source>
        <dbReference type="ARBA" id="ARBA00023163"/>
    </source>
</evidence>
<evidence type="ECO:0000256" key="4">
    <source>
        <dbReference type="ARBA" id="ARBA00023015"/>
    </source>
</evidence>
<dbReference type="GO" id="GO:0003700">
    <property type="term" value="F:DNA-binding transcription factor activity"/>
    <property type="evidence" value="ECO:0007669"/>
    <property type="project" value="UniProtKB-UniRule"/>
</dbReference>
<dbReference type="EMBL" id="MH374306">
    <property type="protein sequence ID" value="AZL49134.1"/>
    <property type="molecule type" value="Genomic_DNA"/>
</dbReference>
<evidence type="ECO:0000256" key="10">
    <source>
        <dbReference type="SAM" id="MobiDB-lite"/>
    </source>
</evidence>
<dbReference type="GO" id="GO:0005634">
    <property type="term" value="C:nucleus"/>
    <property type="evidence" value="ECO:0007669"/>
    <property type="project" value="UniProtKB-SubCell"/>
</dbReference>
<keyword evidence="5 8" id="KW-0238">DNA-binding</keyword>